<dbReference type="EMBL" id="LGRX02014539">
    <property type="protein sequence ID" value="KAK3264451.1"/>
    <property type="molecule type" value="Genomic_DNA"/>
</dbReference>
<evidence type="ECO:0000313" key="6">
    <source>
        <dbReference type="Proteomes" id="UP001190700"/>
    </source>
</evidence>
<evidence type="ECO:0000313" key="5">
    <source>
        <dbReference type="EMBL" id="KAK3264451.1"/>
    </source>
</evidence>
<proteinExistence type="predicted"/>
<evidence type="ECO:0000256" key="1">
    <source>
        <dbReference type="ARBA" id="ARBA00001933"/>
    </source>
</evidence>
<keyword evidence="3" id="KW-0456">Lyase</keyword>
<evidence type="ECO:0000259" key="4">
    <source>
        <dbReference type="Pfam" id="PF00291"/>
    </source>
</evidence>
<dbReference type="PANTHER" id="PTHR48078:SF6">
    <property type="entry name" value="L-THREONINE DEHYDRATASE CATABOLIC TDCB"/>
    <property type="match status" value="1"/>
</dbReference>
<organism evidence="5 6">
    <name type="scientific">Cymbomonas tetramitiformis</name>
    <dbReference type="NCBI Taxonomy" id="36881"/>
    <lineage>
        <taxon>Eukaryota</taxon>
        <taxon>Viridiplantae</taxon>
        <taxon>Chlorophyta</taxon>
        <taxon>Pyramimonadophyceae</taxon>
        <taxon>Pyramimonadales</taxon>
        <taxon>Pyramimonadaceae</taxon>
        <taxon>Cymbomonas</taxon>
    </lineage>
</organism>
<sequence>MDRILTRVPLEDSYAAAKNIEGYAVRTPLVKLNYRRPDAPQMEIYLKLETLQPINSFKVRGAANAITSVDPKRLKEEFNNTIVSASAGNMGQGVAYAAKSLGCECIVVVPDSAPITKLQAMEVDHGARLIKVPFERWWEVLMTGDALQEIGKKHLFIHPVCDPKVVAGNSTVALEIIEDLPEVDAVLCSWGGGGICSGIGSVLKNKSGESAKQVDMISVEPATAAPLCLSFNNNKTLTPLEDWQASWVDGCGGKSVLAPMWELAKDVLSHAVKVELEAIERSVKVLVEKNRIVAEGAGACPVAAALFGPLENLKDYKKVVAVVCGGCIDTKVLTDILSKDFSSPYILPT</sequence>
<accession>A0AAE0KXJ7</accession>
<reference evidence="5 6" key="1">
    <citation type="journal article" date="2015" name="Genome Biol. Evol.">
        <title>Comparative Genomics of a Bacterivorous Green Alga Reveals Evolutionary Causalities and Consequences of Phago-Mixotrophic Mode of Nutrition.</title>
        <authorList>
            <person name="Burns J.A."/>
            <person name="Paasch A."/>
            <person name="Narechania A."/>
            <person name="Kim E."/>
        </authorList>
    </citation>
    <scope>NUCLEOTIDE SEQUENCE [LARGE SCALE GENOMIC DNA]</scope>
    <source>
        <strain evidence="5 6">PLY_AMNH</strain>
    </source>
</reference>
<comment type="cofactor">
    <cofactor evidence="1">
        <name>pyridoxal 5'-phosphate</name>
        <dbReference type="ChEBI" id="CHEBI:597326"/>
    </cofactor>
</comment>
<keyword evidence="6" id="KW-1185">Reference proteome</keyword>
<gene>
    <name evidence="5" type="ORF">CYMTET_26805</name>
</gene>
<dbReference type="SUPFAM" id="SSF53686">
    <property type="entry name" value="Tryptophan synthase beta subunit-like PLP-dependent enzymes"/>
    <property type="match status" value="1"/>
</dbReference>
<protein>
    <recommendedName>
        <fullName evidence="4">Tryptophan synthase beta chain-like PALP domain-containing protein</fullName>
    </recommendedName>
</protein>
<dbReference type="InterPro" id="IPR050147">
    <property type="entry name" value="Ser/Thr_Dehydratase"/>
</dbReference>
<feature type="domain" description="Tryptophan synthase beta chain-like PALP" evidence="4">
    <location>
        <begin position="24"/>
        <end position="325"/>
    </location>
</feature>
<dbReference type="Gene3D" id="3.40.50.1100">
    <property type="match status" value="2"/>
</dbReference>
<dbReference type="GO" id="GO:0004794">
    <property type="term" value="F:threonine deaminase activity"/>
    <property type="evidence" value="ECO:0007669"/>
    <property type="project" value="TreeGrafter"/>
</dbReference>
<dbReference type="InterPro" id="IPR036052">
    <property type="entry name" value="TrpB-like_PALP_sf"/>
</dbReference>
<dbReference type="GO" id="GO:0006565">
    <property type="term" value="P:L-serine catabolic process"/>
    <property type="evidence" value="ECO:0007669"/>
    <property type="project" value="TreeGrafter"/>
</dbReference>
<dbReference type="PANTHER" id="PTHR48078">
    <property type="entry name" value="THREONINE DEHYDRATASE, MITOCHONDRIAL-RELATED"/>
    <property type="match status" value="1"/>
</dbReference>
<dbReference type="GO" id="GO:0006567">
    <property type="term" value="P:L-threonine catabolic process"/>
    <property type="evidence" value="ECO:0007669"/>
    <property type="project" value="TreeGrafter"/>
</dbReference>
<dbReference type="GO" id="GO:0009097">
    <property type="term" value="P:isoleucine biosynthetic process"/>
    <property type="evidence" value="ECO:0007669"/>
    <property type="project" value="TreeGrafter"/>
</dbReference>
<dbReference type="Proteomes" id="UP001190700">
    <property type="component" value="Unassembled WGS sequence"/>
</dbReference>
<dbReference type="InterPro" id="IPR001926">
    <property type="entry name" value="TrpB-like_PALP"/>
</dbReference>
<name>A0AAE0KXJ7_9CHLO</name>
<evidence type="ECO:0000256" key="3">
    <source>
        <dbReference type="ARBA" id="ARBA00023239"/>
    </source>
</evidence>
<comment type="caution">
    <text evidence="5">The sequence shown here is derived from an EMBL/GenBank/DDBJ whole genome shotgun (WGS) entry which is preliminary data.</text>
</comment>
<dbReference type="AlphaFoldDB" id="A0AAE0KXJ7"/>
<dbReference type="Pfam" id="PF00291">
    <property type="entry name" value="PALP"/>
    <property type="match status" value="1"/>
</dbReference>
<dbReference type="GO" id="GO:0003941">
    <property type="term" value="F:L-serine ammonia-lyase activity"/>
    <property type="evidence" value="ECO:0007669"/>
    <property type="project" value="TreeGrafter"/>
</dbReference>
<keyword evidence="2" id="KW-0663">Pyridoxal phosphate</keyword>
<evidence type="ECO:0000256" key="2">
    <source>
        <dbReference type="ARBA" id="ARBA00022898"/>
    </source>
</evidence>